<accession>A0ABD1XM51</accession>
<name>A0ABD1XM51_9MARC</name>
<comment type="caution">
    <text evidence="2">The sequence shown here is derived from an EMBL/GenBank/DDBJ whole genome shotgun (WGS) entry which is preliminary data.</text>
</comment>
<sequence length="148" mass="15969">MGNETTKSSDLLAAAVTAPGACVNHCKNSVARSKRGKKTRRQEGAGSNLPTTVSKFMLDALPFMTCGIHRGKVVSEDCRSECALGVRLAGWIGDEDDEQQQKGKFSSLGRKGQNEREKDQLVRSSGTRMSATATGRRLTILAVKSARR</sequence>
<dbReference type="EMBL" id="JBHFFA010000008">
    <property type="protein sequence ID" value="KAL2610002.1"/>
    <property type="molecule type" value="Genomic_DNA"/>
</dbReference>
<evidence type="ECO:0000313" key="3">
    <source>
        <dbReference type="Proteomes" id="UP001605036"/>
    </source>
</evidence>
<protein>
    <submittedName>
        <fullName evidence="2">Uncharacterized protein</fullName>
    </submittedName>
</protein>
<feature type="compositionally biased region" description="Basic and acidic residues" evidence="1">
    <location>
        <begin position="112"/>
        <end position="121"/>
    </location>
</feature>
<feature type="compositionally biased region" description="Polar residues" evidence="1">
    <location>
        <begin position="122"/>
        <end position="133"/>
    </location>
</feature>
<evidence type="ECO:0000256" key="1">
    <source>
        <dbReference type="SAM" id="MobiDB-lite"/>
    </source>
</evidence>
<dbReference type="AlphaFoldDB" id="A0ABD1XM51"/>
<evidence type="ECO:0000313" key="2">
    <source>
        <dbReference type="EMBL" id="KAL2610002.1"/>
    </source>
</evidence>
<organism evidence="2 3">
    <name type="scientific">Riccia fluitans</name>
    <dbReference type="NCBI Taxonomy" id="41844"/>
    <lineage>
        <taxon>Eukaryota</taxon>
        <taxon>Viridiplantae</taxon>
        <taxon>Streptophyta</taxon>
        <taxon>Embryophyta</taxon>
        <taxon>Marchantiophyta</taxon>
        <taxon>Marchantiopsida</taxon>
        <taxon>Marchantiidae</taxon>
        <taxon>Marchantiales</taxon>
        <taxon>Ricciaceae</taxon>
        <taxon>Riccia</taxon>
    </lineage>
</organism>
<gene>
    <name evidence="2" type="ORF">R1flu_028575</name>
</gene>
<proteinExistence type="predicted"/>
<reference evidence="2 3" key="1">
    <citation type="submission" date="2024-09" db="EMBL/GenBank/DDBJ databases">
        <title>Chromosome-scale assembly of Riccia fluitans.</title>
        <authorList>
            <person name="Paukszto L."/>
            <person name="Sawicki J."/>
            <person name="Karawczyk K."/>
            <person name="Piernik-Szablinska J."/>
            <person name="Szczecinska M."/>
            <person name="Mazdziarz M."/>
        </authorList>
    </citation>
    <scope>NUCLEOTIDE SEQUENCE [LARGE SCALE GENOMIC DNA]</scope>
    <source>
        <strain evidence="2">Rf_01</strain>
        <tissue evidence="2">Aerial parts of the thallus</tissue>
    </source>
</reference>
<dbReference type="Proteomes" id="UP001605036">
    <property type="component" value="Unassembled WGS sequence"/>
</dbReference>
<keyword evidence="3" id="KW-1185">Reference proteome</keyword>
<feature type="region of interest" description="Disordered" evidence="1">
    <location>
        <begin position="97"/>
        <end position="133"/>
    </location>
</feature>